<dbReference type="EMBL" id="JBHSBU010000001">
    <property type="protein sequence ID" value="MFC4160447.1"/>
    <property type="molecule type" value="Genomic_DNA"/>
</dbReference>
<comment type="caution">
    <text evidence="1">The sequence shown here is derived from an EMBL/GenBank/DDBJ whole genome shotgun (WGS) entry which is preliminary data.</text>
</comment>
<dbReference type="RefSeq" id="WP_378165285.1">
    <property type="nucleotide sequence ID" value="NZ_JBHSBU010000001.1"/>
</dbReference>
<protein>
    <submittedName>
        <fullName evidence="1">Uncharacterized protein</fullName>
    </submittedName>
</protein>
<keyword evidence="2" id="KW-1185">Reference proteome</keyword>
<name>A0ABV8MTX3_9NEIS</name>
<dbReference type="Proteomes" id="UP001595791">
    <property type="component" value="Unassembled WGS sequence"/>
</dbReference>
<organism evidence="1 2">
    <name type="scientific">Chitinimonas lacunae</name>
    <dbReference type="NCBI Taxonomy" id="1963018"/>
    <lineage>
        <taxon>Bacteria</taxon>
        <taxon>Pseudomonadati</taxon>
        <taxon>Pseudomonadota</taxon>
        <taxon>Betaproteobacteria</taxon>
        <taxon>Neisseriales</taxon>
        <taxon>Chitinibacteraceae</taxon>
        <taxon>Chitinimonas</taxon>
    </lineage>
</organism>
<accession>A0ABV8MTX3</accession>
<evidence type="ECO:0000313" key="1">
    <source>
        <dbReference type="EMBL" id="MFC4160447.1"/>
    </source>
</evidence>
<sequence>MSSYRILLATLPIVLVAGHRYLVLLDPAGDVLAELNGLATSRSGRIKPIGYLPSDRLKVYESGRRFYRLDHPQTLLCSGELPDLLPRWQAAREAMGRLNAADLPYPLLGFGRNSNSVVRTLLAVMDLPPQHRDYRLTPGARSLLLAQREIEEIQQQHGLRCGG</sequence>
<reference evidence="2" key="1">
    <citation type="journal article" date="2019" name="Int. J. Syst. Evol. Microbiol.">
        <title>The Global Catalogue of Microorganisms (GCM) 10K type strain sequencing project: providing services to taxonomists for standard genome sequencing and annotation.</title>
        <authorList>
            <consortium name="The Broad Institute Genomics Platform"/>
            <consortium name="The Broad Institute Genome Sequencing Center for Infectious Disease"/>
            <person name="Wu L."/>
            <person name="Ma J."/>
        </authorList>
    </citation>
    <scope>NUCLEOTIDE SEQUENCE [LARGE SCALE GENOMIC DNA]</scope>
    <source>
        <strain evidence="2">LMG 29894</strain>
    </source>
</reference>
<gene>
    <name evidence="1" type="ORF">ACFOW7_13980</name>
</gene>
<evidence type="ECO:0000313" key="2">
    <source>
        <dbReference type="Proteomes" id="UP001595791"/>
    </source>
</evidence>
<proteinExistence type="predicted"/>